<proteinExistence type="predicted"/>
<keyword evidence="1" id="KW-0812">Transmembrane</keyword>
<dbReference type="RefSeq" id="WP_015855732.1">
    <property type="nucleotide sequence ID" value="NZ_CATWAF010000005.1"/>
</dbReference>
<reference evidence="2 3" key="1">
    <citation type="submission" date="2023-07" db="EMBL/GenBank/DDBJ databases">
        <authorList>
            <person name="Peeters C."/>
        </authorList>
    </citation>
    <scope>NUCLEOTIDE SEQUENCE [LARGE SCALE GENOMIC DNA]</scope>
    <source>
        <strain evidence="2 3">LMG 18091</strain>
    </source>
</reference>
<organism evidence="2 3">
    <name type="scientific">Ralstonia wenshanensis</name>
    <dbReference type="NCBI Taxonomy" id="2842456"/>
    <lineage>
        <taxon>Bacteria</taxon>
        <taxon>Pseudomonadati</taxon>
        <taxon>Pseudomonadota</taxon>
        <taxon>Betaproteobacteria</taxon>
        <taxon>Burkholderiales</taxon>
        <taxon>Burkholderiaceae</taxon>
        <taxon>Ralstonia</taxon>
    </lineage>
</organism>
<keyword evidence="1" id="KW-1133">Transmembrane helix</keyword>
<dbReference type="AlphaFoldDB" id="A0AAD2BAT4"/>
<gene>
    <name evidence="2" type="ORF">LMG18091_03693</name>
</gene>
<sequence>MISIDFSGMVSALDASTVVGVLVSLGVVWVMVDFVIWAVYQVGDFFDDVSVFRSGSIEDFAERFNGHEGRMRAASRVSAFIDRRRG</sequence>
<keyword evidence="1" id="KW-0472">Membrane</keyword>
<dbReference type="Proteomes" id="UP001189915">
    <property type="component" value="Unassembled WGS sequence"/>
</dbReference>
<comment type="caution">
    <text evidence="2">The sequence shown here is derived from an EMBL/GenBank/DDBJ whole genome shotgun (WGS) entry which is preliminary data.</text>
</comment>
<protein>
    <submittedName>
        <fullName evidence="2">Uncharacterized protein</fullName>
    </submittedName>
</protein>
<evidence type="ECO:0000313" key="3">
    <source>
        <dbReference type="Proteomes" id="UP001189915"/>
    </source>
</evidence>
<evidence type="ECO:0000313" key="2">
    <source>
        <dbReference type="EMBL" id="CAJ0702469.1"/>
    </source>
</evidence>
<name>A0AAD2BAT4_9RALS</name>
<accession>A0AAD2BAT4</accession>
<dbReference type="EMBL" id="CATWAF010000005">
    <property type="protein sequence ID" value="CAJ0702469.1"/>
    <property type="molecule type" value="Genomic_DNA"/>
</dbReference>
<evidence type="ECO:0000256" key="1">
    <source>
        <dbReference type="SAM" id="Phobius"/>
    </source>
</evidence>
<keyword evidence="3" id="KW-1185">Reference proteome</keyword>
<feature type="transmembrane region" description="Helical" evidence="1">
    <location>
        <begin position="12"/>
        <end position="40"/>
    </location>
</feature>